<dbReference type="EMBL" id="BMPZ01000007">
    <property type="protein sequence ID" value="GGI87236.1"/>
    <property type="molecule type" value="Genomic_DNA"/>
</dbReference>
<gene>
    <name evidence="2" type="ORF">GCM10009332_25590</name>
</gene>
<keyword evidence="3" id="KW-1185">Reference proteome</keyword>
<evidence type="ECO:0000313" key="3">
    <source>
        <dbReference type="Proteomes" id="UP000613743"/>
    </source>
</evidence>
<protein>
    <recommendedName>
        <fullName evidence="4">Lipoprotein</fullName>
    </recommendedName>
</protein>
<comment type="caution">
    <text evidence="2">The sequence shown here is derived from an EMBL/GenBank/DDBJ whole genome shotgun (WGS) entry which is preliminary data.</text>
</comment>
<evidence type="ECO:0008006" key="4">
    <source>
        <dbReference type="Google" id="ProtNLM"/>
    </source>
</evidence>
<dbReference type="PROSITE" id="PS51257">
    <property type="entry name" value="PROKAR_LIPOPROTEIN"/>
    <property type="match status" value="1"/>
</dbReference>
<proteinExistence type="predicted"/>
<keyword evidence="1" id="KW-0732">Signal</keyword>
<accession>A0A917JWI2</accession>
<dbReference type="AlphaFoldDB" id="A0A917JWI2"/>
<evidence type="ECO:0000313" key="2">
    <source>
        <dbReference type="EMBL" id="GGI87236.1"/>
    </source>
</evidence>
<feature type="chain" id="PRO_5038078162" description="Lipoprotein" evidence="1">
    <location>
        <begin position="19"/>
        <end position="169"/>
    </location>
</feature>
<evidence type="ECO:0000256" key="1">
    <source>
        <dbReference type="SAM" id="SignalP"/>
    </source>
</evidence>
<reference evidence="2" key="1">
    <citation type="journal article" date="2014" name="Int. J. Syst. Evol. Microbiol.">
        <title>Complete genome sequence of Corynebacterium casei LMG S-19264T (=DSM 44701T), isolated from a smear-ripened cheese.</title>
        <authorList>
            <consortium name="US DOE Joint Genome Institute (JGI-PGF)"/>
            <person name="Walter F."/>
            <person name="Albersmeier A."/>
            <person name="Kalinowski J."/>
            <person name="Ruckert C."/>
        </authorList>
    </citation>
    <scope>NUCLEOTIDE SEQUENCE</scope>
    <source>
        <strain evidence="2">JCM 30804</strain>
    </source>
</reference>
<dbReference type="RefSeq" id="WP_188921541.1">
    <property type="nucleotide sequence ID" value="NZ_BMPZ01000007.1"/>
</dbReference>
<organism evidence="2 3">
    <name type="scientific">Shewanella gelidii</name>
    <dbReference type="NCBI Taxonomy" id="1642821"/>
    <lineage>
        <taxon>Bacteria</taxon>
        <taxon>Pseudomonadati</taxon>
        <taxon>Pseudomonadota</taxon>
        <taxon>Gammaproteobacteria</taxon>
        <taxon>Alteromonadales</taxon>
        <taxon>Shewanellaceae</taxon>
        <taxon>Shewanella</taxon>
    </lineage>
</organism>
<sequence>MRLSIVSLLLLVTGCAGLPNYVEPQTGESSAGFKVKHDFDAPILGYSTFVYVHTEEQTCGKSFGSESGAKLVVLDDSNPLISELNPDGVKLAASKKYSFMIMSVAGMSNCIIYASFKPKADEYYEMNVSGQLGAHSTHCKAELYRIDETANIMSPVEFQYYGQCREPAE</sequence>
<dbReference type="Proteomes" id="UP000613743">
    <property type="component" value="Unassembled WGS sequence"/>
</dbReference>
<reference evidence="2" key="2">
    <citation type="submission" date="2020-09" db="EMBL/GenBank/DDBJ databases">
        <authorList>
            <person name="Sun Q."/>
            <person name="Ohkuma M."/>
        </authorList>
    </citation>
    <scope>NUCLEOTIDE SEQUENCE</scope>
    <source>
        <strain evidence="2">JCM 30804</strain>
    </source>
</reference>
<name>A0A917JWI2_9GAMM</name>
<feature type="signal peptide" evidence="1">
    <location>
        <begin position="1"/>
        <end position="18"/>
    </location>
</feature>